<dbReference type="SMART" id="SM00422">
    <property type="entry name" value="HTH_MERR"/>
    <property type="match status" value="1"/>
</dbReference>
<organism evidence="3 4">
    <name type="scientific">Culicoidibacter larvae</name>
    <dbReference type="NCBI Taxonomy" id="2579976"/>
    <lineage>
        <taxon>Bacteria</taxon>
        <taxon>Bacillati</taxon>
        <taxon>Bacillota</taxon>
        <taxon>Culicoidibacteria</taxon>
        <taxon>Culicoidibacterales</taxon>
        <taxon>Culicoidibacteraceae</taxon>
        <taxon>Culicoidibacter</taxon>
    </lineage>
</organism>
<dbReference type="SUPFAM" id="SSF46955">
    <property type="entry name" value="Putative DNA-binding domain"/>
    <property type="match status" value="1"/>
</dbReference>
<protein>
    <submittedName>
        <fullName evidence="3">MerR family transcriptional regulator</fullName>
    </submittedName>
</protein>
<dbReference type="OrthoDB" id="9811174at2"/>
<accession>A0A5R8Q8S8</accession>
<dbReference type="PANTHER" id="PTHR30204">
    <property type="entry name" value="REDOX-CYCLING DRUG-SENSING TRANSCRIPTIONAL ACTIVATOR SOXR"/>
    <property type="match status" value="1"/>
</dbReference>
<dbReference type="PANTHER" id="PTHR30204:SF97">
    <property type="entry name" value="MERR FAMILY REGULATORY PROTEIN"/>
    <property type="match status" value="1"/>
</dbReference>
<sequence length="152" mass="17484">MIKRTIKQVSELLHVSEHTLRFYEKERLIVPERGANGYRIYDEEAVLLLKYIIAMRYCGFTIPEIRSVIKYFYDGYTAEVVQKIAALLEEKKEWVAGMQAHYNSIAAVINEAEQQLSHASSSDIEAAFDEIVDQIIQDAQGPEHSNEFDDIL</sequence>
<dbReference type="CDD" id="cd00592">
    <property type="entry name" value="HTH_MerR-like"/>
    <property type="match status" value="1"/>
</dbReference>
<dbReference type="GO" id="GO:0003677">
    <property type="term" value="F:DNA binding"/>
    <property type="evidence" value="ECO:0007669"/>
    <property type="project" value="UniProtKB-KW"/>
</dbReference>
<evidence type="ECO:0000313" key="4">
    <source>
        <dbReference type="Proteomes" id="UP000306912"/>
    </source>
</evidence>
<reference evidence="3 4" key="1">
    <citation type="submission" date="2019-05" db="EMBL/GenBank/DDBJ databases">
        <title>Culicoidintestinum kansasii gen. nov., sp. nov. from the gastrointestinal tract of the biting midge, Culicoides sonorensis.</title>
        <authorList>
            <person name="Neupane S."/>
            <person name="Ghosh A."/>
            <person name="Gunther S."/>
            <person name="Martin K."/>
            <person name="Zurek L."/>
        </authorList>
    </citation>
    <scope>NUCLEOTIDE SEQUENCE [LARGE SCALE GENOMIC DNA]</scope>
    <source>
        <strain evidence="3 4">CS-1</strain>
    </source>
</reference>
<name>A0A5R8Q8S8_9FIRM</name>
<keyword evidence="4" id="KW-1185">Reference proteome</keyword>
<dbReference type="AlphaFoldDB" id="A0A5R8Q8S8"/>
<feature type="domain" description="HTH merR-type" evidence="2">
    <location>
        <begin position="1"/>
        <end position="71"/>
    </location>
</feature>
<dbReference type="InParanoid" id="A0A5R8Q8S8"/>
<proteinExistence type="predicted"/>
<gene>
    <name evidence="3" type="ORF">FEZ08_11205</name>
</gene>
<dbReference type="InterPro" id="IPR047057">
    <property type="entry name" value="MerR_fam"/>
</dbReference>
<dbReference type="Pfam" id="PF13411">
    <property type="entry name" value="MerR_1"/>
    <property type="match status" value="1"/>
</dbReference>
<dbReference type="InterPro" id="IPR000551">
    <property type="entry name" value="MerR-type_HTH_dom"/>
</dbReference>
<comment type="caution">
    <text evidence="3">The sequence shown here is derived from an EMBL/GenBank/DDBJ whole genome shotgun (WGS) entry which is preliminary data.</text>
</comment>
<keyword evidence="1" id="KW-0238">DNA-binding</keyword>
<dbReference type="RefSeq" id="WP_138192415.1">
    <property type="nucleotide sequence ID" value="NZ_VBWP01000014.1"/>
</dbReference>
<dbReference type="Gene3D" id="1.10.1660.10">
    <property type="match status" value="1"/>
</dbReference>
<dbReference type="PROSITE" id="PS50937">
    <property type="entry name" value="HTH_MERR_2"/>
    <property type="match status" value="1"/>
</dbReference>
<evidence type="ECO:0000256" key="1">
    <source>
        <dbReference type="ARBA" id="ARBA00023125"/>
    </source>
</evidence>
<dbReference type="EMBL" id="VBWP01000014">
    <property type="protein sequence ID" value="TLG71214.1"/>
    <property type="molecule type" value="Genomic_DNA"/>
</dbReference>
<evidence type="ECO:0000313" key="3">
    <source>
        <dbReference type="EMBL" id="TLG71214.1"/>
    </source>
</evidence>
<dbReference type="InterPro" id="IPR009061">
    <property type="entry name" value="DNA-bd_dom_put_sf"/>
</dbReference>
<dbReference type="GO" id="GO:0003700">
    <property type="term" value="F:DNA-binding transcription factor activity"/>
    <property type="evidence" value="ECO:0007669"/>
    <property type="project" value="InterPro"/>
</dbReference>
<dbReference type="Proteomes" id="UP000306912">
    <property type="component" value="Unassembled WGS sequence"/>
</dbReference>
<evidence type="ECO:0000259" key="2">
    <source>
        <dbReference type="PROSITE" id="PS50937"/>
    </source>
</evidence>